<dbReference type="Proteomes" id="UP000655044">
    <property type="component" value="Unassembled WGS sequence"/>
</dbReference>
<name>A0A8J3WC07_PLARO</name>
<evidence type="ECO:0000313" key="2">
    <source>
        <dbReference type="EMBL" id="GIH84409.1"/>
    </source>
</evidence>
<protein>
    <submittedName>
        <fullName evidence="2">Uncharacterized protein</fullName>
    </submittedName>
</protein>
<evidence type="ECO:0000313" key="3">
    <source>
        <dbReference type="Proteomes" id="UP000655044"/>
    </source>
</evidence>
<sequence length="132" mass="13697">MPTVPITDHFAPLSGGRGGGAVPDEAQPTRAGLRGGGRTSATDPCEVTLKIDGIRRRMRGADVDPDRSAAPATCGMAQGEASVLAVMNLLARALRRHTRWRSGSACSSARTTERVHASTATGGLSPIPRPEV</sequence>
<comment type="caution">
    <text evidence="2">The sequence shown here is derived from an EMBL/GenBank/DDBJ whole genome shotgun (WGS) entry which is preliminary data.</text>
</comment>
<feature type="region of interest" description="Disordered" evidence="1">
    <location>
        <begin position="103"/>
        <end position="132"/>
    </location>
</feature>
<feature type="region of interest" description="Disordered" evidence="1">
    <location>
        <begin position="1"/>
        <end position="44"/>
    </location>
</feature>
<reference evidence="2" key="1">
    <citation type="submission" date="2021-01" db="EMBL/GenBank/DDBJ databases">
        <title>Whole genome shotgun sequence of Planobispora rosea NBRC 15558.</title>
        <authorList>
            <person name="Komaki H."/>
            <person name="Tamura T."/>
        </authorList>
    </citation>
    <scope>NUCLEOTIDE SEQUENCE</scope>
    <source>
        <strain evidence="2">NBRC 15558</strain>
    </source>
</reference>
<dbReference type="EMBL" id="BOOI01000024">
    <property type="protein sequence ID" value="GIH84409.1"/>
    <property type="molecule type" value="Genomic_DNA"/>
</dbReference>
<dbReference type="AlphaFoldDB" id="A0A8J3WC07"/>
<evidence type="ECO:0000256" key="1">
    <source>
        <dbReference type="SAM" id="MobiDB-lite"/>
    </source>
</evidence>
<keyword evidence="3" id="KW-1185">Reference proteome</keyword>
<organism evidence="2 3">
    <name type="scientific">Planobispora rosea</name>
    <dbReference type="NCBI Taxonomy" id="35762"/>
    <lineage>
        <taxon>Bacteria</taxon>
        <taxon>Bacillati</taxon>
        <taxon>Actinomycetota</taxon>
        <taxon>Actinomycetes</taxon>
        <taxon>Streptosporangiales</taxon>
        <taxon>Streptosporangiaceae</taxon>
        <taxon>Planobispora</taxon>
    </lineage>
</organism>
<accession>A0A8J3WC07</accession>
<proteinExistence type="predicted"/>
<gene>
    <name evidence="2" type="ORF">Pro02_28170</name>
</gene>